<comment type="similarity">
    <text evidence="7">Belongs to the MIP/aquaporin (TC 1.A.8) family. TIP (TC 1.A.8.10) subfamily.</text>
</comment>
<dbReference type="AlphaFoldDB" id="A5C6E3"/>
<feature type="transmembrane region" description="Helical" evidence="9">
    <location>
        <begin position="226"/>
        <end position="243"/>
    </location>
</feature>
<dbReference type="Gene3D" id="1.20.1080.10">
    <property type="entry name" value="Glycerol uptake facilitator protein"/>
    <property type="match status" value="1"/>
</dbReference>
<evidence type="ECO:0000256" key="1">
    <source>
        <dbReference type="ARBA" id="ARBA00004141"/>
    </source>
</evidence>
<keyword evidence="5 9" id="KW-1133">Transmembrane helix</keyword>
<evidence type="ECO:0000256" key="3">
    <source>
        <dbReference type="ARBA" id="ARBA00022692"/>
    </source>
</evidence>
<dbReference type="GO" id="GO:0015267">
    <property type="term" value="F:channel activity"/>
    <property type="evidence" value="ECO:0007669"/>
    <property type="project" value="InterPro"/>
</dbReference>
<feature type="transmembrane region" description="Helical" evidence="9">
    <location>
        <begin position="149"/>
        <end position="170"/>
    </location>
</feature>
<evidence type="ECO:0000256" key="8">
    <source>
        <dbReference type="RuleBase" id="RU000477"/>
    </source>
</evidence>
<name>A5C6E3_VITVI</name>
<evidence type="ECO:0008006" key="11">
    <source>
        <dbReference type="Google" id="ProtNLM"/>
    </source>
</evidence>
<dbReference type="PRINTS" id="PR00783">
    <property type="entry name" value="MINTRINSICP"/>
</dbReference>
<comment type="subcellular location">
    <subcellularLocation>
        <location evidence="1">Membrane</location>
        <topology evidence="1">Multi-pass membrane protein</topology>
    </subcellularLocation>
</comment>
<feature type="transmembrane region" description="Helical" evidence="9">
    <location>
        <begin position="182"/>
        <end position="206"/>
    </location>
</feature>
<evidence type="ECO:0000256" key="4">
    <source>
        <dbReference type="ARBA" id="ARBA00022737"/>
    </source>
</evidence>
<dbReference type="InterPro" id="IPR000425">
    <property type="entry name" value="MIP"/>
</dbReference>
<evidence type="ECO:0000256" key="6">
    <source>
        <dbReference type="ARBA" id="ARBA00023136"/>
    </source>
</evidence>
<feature type="transmembrane region" description="Helical" evidence="9">
    <location>
        <begin position="98"/>
        <end position="118"/>
    </location>
</feature>
<proteinExistence type="inferred from homology"/>
<dbReference type="PANTHER" id="PTHR45665">
    <property type="entry name" value="AQUAPORIN-8"/>
    <property type="match status" value="1"/>
</dbReference>
<organism evidence="10">
    <name type="scientific">Vitis vinifera</name>
    <name type="common">Grape</name>
    <dbReference type="NCBI Taxonomy" id="29760"/>
    <lineage>
        <taxon>Eukaryota</taxon>
        <taxon>Viridiplantae</taxon>
        <taxon>Streptophyta</taxon>
        <taxon>Embryophyta</taxon>
        <taxon>Tracheophyta</taxon>
        <taxon>Spermatophyta</taxon>
        <taxon>Magnoliopsida</taxon>
        <taxon>eudicotyledons</taxon>
        <taxon>Gunneridae</taxon>
        <taxon>Pentapetalae</taxon>
        <taxon>rosids</taxon>
        <taxon>Vitales</taxon>
        <taxon>Vitaceae</taxon>
        <taxon>Viteae</taxon>
        <taxon>Vitis</taxon>
    </lineage>
</organism>
<accession>A5C6E3</accession>
<dbReference type="Pfam" id="PF00230">
    <property type="entry name" value="MIP"/>
    <property type="match status" value="1"/>
</dbReference>
<dbReference type="InterPro" id="IPR034294">
    <property type="entry name" value="Aquaporin_transptr"/>
</dbReference>
<reference evidence="10" key="1">
    <citation type="journal article" date="2007" name="PLoS ONE">
        <title>The first genome sequence of an elite grapevine cultivar (Pinot noir Vitis vinifera L.): coping with a highly heterozygous genome.</title>
        <authorList>
            <person name="Velasco R."/>
            <person name="Zharkikh A."/>
            <person name="Troggio M."/>
            <person name="Cartwright D.A."/>
            <person name="Cestaro A."/>
            <person name="Pruss D."/>
            <person name="Pindo M."/>
            <person name="FitzGerald L.M."/>
            <person name="Vezzulli S."/>
            <person name="Reid J."/>
            <person name="Malacarne G."/>
            <person name="Iliev D."/>
            <person name="Coppola G."/>
            <person name="Wardell B."/>
            <person name="Micheletti D."/>
            <person name="Macalma T."/>
            <person name="Facci M."/>
            <person name="Mitchell J.T."/>
            <person name="Perazzolli M."/>
            <person name="Eldredge G."/>
            <person name="Gatto P."/>
            <person name="Oyzerski R."/>
            <person name="Moretto M."/>
            <person name="Gutin N."/>
            <person name="Stefanini M."/>
            <person name="Chen Y."/>
            <person name="Segala C."/>
            <person name="Davenport C."/>
            <person name="Dematte L."/>
            <person name="Mraz A."/>
            <person name="Battilana J."/>
            <person name="Stormo K."/>
            <person name="Costa F."/>
            <person name="Tao Q."/>
            <person name="Si-Ammour A."/>
            <person name="Harkins T."/>
            <person name="Lackey A."/>
            <person name="Perbost C."/>
            <person name="Taillon B."/>
            <person name="Stella A."/>
            <person name="Solovyev V."/>
            <person name="Fawcett J.A."/>
            <person name="Sterck L."/>
            <person name="Vandepoele K."/>
            <person name="Grando S.M."/>
            <person name="Toppo S."/>
            <person name="Moser C."/>
            <person name="Lanchbury J."/>
            <person name="Bogden R."/>
            <person name="Skolnick M."/>
            <person name="Sgaramella V."/>
            <person name="Bhatnagar S.K."/>
            <person name="Fontana P."/>
            <person name="Gutin A."/>
            <person name="Van de Peer Y."/>
            <person name="Salamini F."/>
            <person name="Viola R."/>
        </authorList>
    </citation>
    <scope>NUCLEOTIDE SEQUENCE</scope>
</reference>
<evidence type="ECO:0000256" key="2">
    <source>
        <dbReference type="ARBA" id="ARBA00022448"/>
    </source>
</evidence>
<keyword evidence="4" id="KW-0677">Repeat</keyword>
<dbReference type="GO" id="GO:0016020">
    <property type="term" value="C:membrane"/>
    <property type="evidence" value="ECO:0007669"/>
    <property type="project" value="UniProtKB-SubCell"/>
</dbReference>
<dbReference type="PANTHER" id="PTHR45665:SF40">
    <property type="entry name" value="AQUAPORIN TIP2-1"/>
    <property type="match status" value="1"/>
</dbReference>
<dbReference type="InterPro" id="IPR023271">
    <property type="entry name" value="Aquaporin-like"/>
</dbReference>
<evidence type="ECO:0000256" key="9">
    <source>
        <dbReference type="SAM" id="Phobius"/>
    </source>
</evidence>
<dbReference type="FunFam" id="1.20.1080.10:FF:000017">
    <property type="entry name" value="Probable aquaporin TIP5-1"/>
    <property type="match status" value="1"/>
</dbReference>
<dbReference type="CDD" id="cd00333">
    <property type="entry name" value="MIP"/>
    <property type="match status" value="1"/>
</dbReference>
<keyword evidence="3 8" id="KW-0812">Transmembrane</keyword>
<feature type="transmembrane region" description="Helical" evidence="9">
    <location>
        <begin position="66"/>
        <end position="86"/>
    </location>
</feature>
<evidence type="ECO:0000256" key="5">
    <source>
        <dbReference type="ARBA" id="ARBA00022989"/>
    </source>
</evidence>
<sequence>MHCIKVSSLLRLGSELLNLTEELFSPTSLRSYFAEFISTFIFVFLGVGSAMSAAKLMTSDATSAETGVLAVAVAHAFALVVAMYLAGDISDGHVNPAVTYGLVVGGHVSGLTGICYCMAQLSGSVTACVALILVTAGQAIPTTRPDPKISGLADVAIEAFATFAIVYAVYVARDLRNGSRGIMGPIAVGFVYGANILVTAPLTGGSMNPARSFGPAFVTGDMKKQWVYWVGPLVGGGIAGLVYESLMTTSNGQPPSSISSVG</sequence>
<dbReference type="SUPFAM" id="SSF81338">
    <property type="entry name" value="Aquaporin-like"/>
    <property type="match status" value="1"/>
</dbReference>
<feature type="transmembrane region" description="Helical" evidence="9">
    <location>
        <begin position="125"/>
        <end position="143"/>
    </location>
</feature>
<keyword evidence="2 8" id="KW-0813">Transport</keyword>
<evidence type="ECO:0000256" key="7">
    <source>
        <dbReference type="ARBA" id="ARBA00038477"/>
    </source>
</evidence>
<dbReference type="EMBL" id="AM483925">
    <property type="protein sequence ID" value="CAN77650.1"/>
    <property type="molecule type" value="Genomic_DNA"/>
</dbReference>
<feature type="transmembrane region" description="Helical" evidence="9">
    <location>
        <begin position="32"/>
        <end position="54"/>
    </location>
</feature>
<keyword evidence="6 9" id="KW-0472">Membrane</keyword>
<evidence type="ECO:0000313" key="10">
    <source>
        <dbReference type="EMBL" id="CAN77650.1"/>
    </source>
</evidence>
<protein>
    <recommendedName>
        <fullName evidence="11">Aquaporin TIP2-1</fullName>
    </recommendedName>
</protein>
<gene>
    <name evidence="10" type="ORF">VITISV_032321</name>
</gene>